<dbReference type="Proteomes" id="UP001163714">
    <property type="component" value="Unassembled WGS sequence"/>
</dbReference>
<protein>
    <recommendedName>
        <fullName evidence="3">HTH cro/C1-type domain-containing protein</fullName>
    </recommendedName>
</protein>
<comment type="caution">
    <text evidence="1">The sequence shown here is derived from an EMBL/GenBank/DDBJ whole genome shotgun (WGS) entry which is preliminary data.</text>
</comment>
<dbReference type="RefSeq" id="WP_264726423.1">
    <property type="nucleotide sequence ID" value="NZ_JAPDMX010000025.1"/>
</dbReference>
<accession>A0ABT3IA18</accession>
<name>A0ABT3IA18_9GAMM</name>
<sequence>MIYKLSIGYYFEGFMPINIATIKALKSCKKVKIHPNAYKVFEFVNSLDFSFCGAIKQDLVNKKLLTVGLVLHAKKVGDELLIYSGFESILFDINTINLTECTVILDDDISDSEIELQAWIGVFTNCFLRSISSKNLNVLHTKVNELVDSKIAKQIFNRTHLSQNYLAQMAGKSKDAIAKQKSRQNKPPQDKSITIFEQLKESINEQ</sequence>
<evidence type="ECO:0000313" key="1">
    <source>
        <dbReference type="EMBL" id="MCW3172901.1"/>
    </source>
</evidence>
<evidence type="ECO:0000313" key="2">
    <source>
        <dbReference type="Proteomes" id="UP001163714"/>
    </source>
</evidence>
<reference evidence="1" key="1">
    <citation type="submission" date="2022-10" db="EMBL/GenBank/DDBJ databases">
        <title>Shewanella flava sp. nov, isolated from the estuary of the Fenhe River into the Yellow River.</title>
        <authorList>
            <person name="Li Y."/>
        </authorList>
    </citation>
    <scope>NUCLEOTIDE SEQUENCE</scope>
    <source>
        <strain evidence="1">FYR11-62</strain>
    </source>
</reference>
<gene>
    <name evidence="1" type="ORF">OHT75_10460</name>
</gene>
<evidence type="ECO:0008006" key="3">
    <source>
        <dbReference type="Google" id="ProtNLM"/>
    </source>
</evidence>
<organism evidence="1 2">
    <name type="scientific">Shewanella subflava</name>
    <dbReference type="NCBI Taxonomy" id="2986476"/>
    <lineage>
        <taxon>Bacteria</taxon>
        <taxon>Pseudomonadati</taxon>
        <taxon>Pseudomonadota</taxon>
        <taxon>Gammaproteobacteria</taxon>
        <taxon>Alteromonadales</taxon>
        <taxon>Shewanellaceae</taxon>
        <taxon>Shewanella</taxon>
    </lineage>
</organism>
<proteinExistence type="predicted"/>
<keyword evidence="2" id="KW-1185">Reference proteome</keyword>
<dbReference type="EMBL" id="JAPDMX010000025">
    <property type="protein sequence ID" value="MCW3172901.1"/>
    <property type="molecule type" value="Genomic_DNA"/>
</dbReference>